<keyword evidence="4" id="KW-0216">Detoxification</keyword>
<dbReference type="PROSITE" id="PS51384">
    <property type="entry name" value="FAD_FR"/>
    <property type="match status" value="1"/>
</dbReference>
<dbReference type="GO" id="GO:0005344">
    <property type="term" value="F:oxygen carrier activity"/>
    <property type="evidence" value="ECO:0007669"/>
    <property type="project" value="UniProtKB-KW"/>
</dbReference>
<evidence type="ECO:0000256" key="8">
    <source>
        <dbReference type="ARBA" id="ARBA00022857"/>
    </source>
</evidence>
<accession>A0A8I2H3Z6</accession>
<dbReference type="GO" id="GO:0046210">
    <property type="term" value="P:nitric oxide catabolic process"/>
    <property type="evidence" value="ECO:0007669"/>
    <property type="project" value="TreeGrafter"/>
</dbReference>
<keyword evidence="21" id="KW-1185">Reference proteome</keyword>
<evidence type="ECO:0000256" key="15">
    <source>
        <dbReference type="RuleBase" id="RU000356"/>
    </source>
</evidence>
<keyword evidence="9" id="KW-0408">Iron</keyword>
<evidence type="ECO:0000256" key="2">
    <source>
        <dbReference type="ARBA" id="ARBA00006401"/>
    </source>
</evidence>
<evidence type="ECO:0000313" key="20">
    <source>
        <dbReference type="Proteomes" id="UP000646877"/>
    </source>
</evidence>
<dbReference type="FunFam" id="1.10.490.10:FF:000003">
    <property type="entry name" value="Flavohemoprotein"/>
    <property type="match status" value="1"/>
</dbReference>
<dbReference type="Gene3D" id="2.40.30.10">
    <property type="entry name" value="Translation factors"/>
    <property type="match status" value="1"/>
</dbReference>
<dbReference type="CDD" id="cd06184">
    <property type="entry name" value="flavohem_like_fad_nad_binding"/>
    <property type="match status" value="1"/>
</dbReference>
<comment type="catalytic activity">
    <reaction evidence="14">
        <text>2 nitric oxide + NADPH + 2 O2 = 2 nitrate + NADP(+) + H(+)</text>
        <dbReference type="Rhea" id="RHEA:19465"/>
        <dbReference type="ChEBI" id="CHEBI:15378"/>
        <dbReference type="ChEBI" id="CHEBI:15379"/>
        <dbReference type="ChEBI" id="CHEBI:16480"/>
        <dbReference type="ChEBI" id="CHEBI:17632"/>
        <dbReference type="ChEBI" id="CHEBI:57783"/>
        <dbReference type="ChEBI" id="CHEBI:58349"/>
        <dbReference type="EC" id="1.14.12.17"/>
    </reaction>
</comment>
<comment type="similarity">
    <text evidence="2">In the C-terminal section; belongs to the flavoprotein pyridine nucleotide cytochrome reductase family.</text>
</comment>
<dbReference type="InterPro" id="IPR008333">
    <property type="entry name" value="Cbr1-like_FAD-bd_dom"/>
</dbReference>
<dbReference type="EMBL" id="CP137579">
    <property type="protein sequence ID" value="WOX31127.1"/>
    <property type="molecule type" value="Genomic_DNA"/>
</dbReference>
<feature type="domain" description="FAD-binding FR-type" evidence="17">
    <location>
        <begin position="152"/>
        <end position="254"/>
    </location>
</feature>
<dbReference type="InterPro" id="IPR017927">
    <property type="entry name" value="FAD-bd_FR_type"/>
</dbReference>
<dbReference type="NCBIfam" id="NF009805">
    <property type="entry name" value="PRK13289.1"/>
    <property type="match status" value="1"/>
</dbReference>
<reference evidence="18" key="1">
    <citation type="submission" date="2019-10" db="EMBL/GenBank/DDBJ databases">
        <authorList>
            <person name="Paulsen S."/>
        </authorList>
    </citation>
    <scope>NUCLEOTIDE SEQUENCE</scope>
    <source>
        <strain evidence="18">LMG 19692</strain>
    </source>
</reference>
<reference evidence="19 21" key="2">
    <citation type="submission" date="2023-10" db="EMBL/GenBank/DDBJ databases">
        <title>To unveil natural product biosynthetic capacity in Pseudoalteromonas.</title>
        <authorList>
            <person name="Wang J."/>
        </authorList>
    </citation>
    <scope>NUCLEOTIDE SEQUENCE [LARGE SCALE GENOMIC DNA]</scope>
    <source>
        <strain evidence="19 21">DSM 15914</strain>
    </source>
</reference>
<evidence type="ECO:0000259" key="16">
    <source>
        <dbReference type="PROSITE" id="PS01033"/>
    </source>
</evidence>
<dbReference type="AlphaFoldDB" id="A0A8I2H3Z6"/>
<dbReference type="Gene3D" id="1.10.490.10">
    <property type="entry name" value="Globins"/>
    <property type="match status" value="1"/>
</dbReference>
<dbReference type="GO" id="GO:0019825">
    <property type="term" value="F:oxygen binding"/>
    <property type="evidence" value="ECO:0007669"/>
    <property type="project" value="InterPro"/>
</dbReference>
<name>A0A8I2H3Z6_9GAMM</name>
<evidence type="ECO:0000256" key="5">
    <source>
        <dbReference type="ARBA" id="ARBA00022617"/>
    </source>
</evidence>
<comment type="cofactor">
    <cofactor evidence="1">
        <name>heme b</name>
        <dbReference type="ChEBI" id="CHEBI:60344"/>
    </cofactor>
</comment>
<dbReference type="GO" id="GO:0046872">
    <property type="term" value="F:metal ion binding"/>
    <property type="evidence" value="ECO:0007669"/>
    <property type="project" value="UniProtKB-KW"/>
</dbReference>
<dbReference type="GO" id="GO:0071500">
    <property type="term" value="P:cellular response to nitrosative stress"/>
    <property type="evidence" value="ECO:0007669"/>
    <property type="project" value="TreeGrafter"/>
</dbReference>
<evidence type="ECO:0000256" key="10">
    <source>
        <dbReference type="ARBA" id="ARBA00023027"/>
    </source>
</evidence>
<dbReference type="Pfam" id="PF00175">
    <property type="entry name" value="NAD_binding_1"/>
    <property type="match status" value="1"/>
</dbReference>
<dbReference type="RefSeq" id="WP_039491624.1">
    <property type="nucleotide sequence ID" value="NZ_CBCSDF010000009.1"/>
</dbReference>
<keyword evidence="5 15" id="KW-0349">Heme</keyword>
<dbReference type="InterPro" id="IPR009050">
    <property type="entry name" value="Globin-like_sf"/>
</dbReference>
<dbReference type="PANTHER" id="PTHR43396">
    <property type="entry name" value="FLAVOHEMOPROTEIN"/>
    <property type="match status" value="1"/>
</dbReference>
<evidence type="ECO:0000256" key="3">
    <source>
        <dbReference type="ARBA" id="ARBA00012229"/>
    </source>
</evidence>
<evidence type="ECO:0000256" key="14">
    <source>
        <dbReference type="ARBA" id="ARBA00049433"/>
    </source>
</evidence>
<evidence type="ECO:0000256" key="13">
    <source>
        <dbReference type="ARBA" id="ARBA00048649"/>
    </source>
</evidence>
<evidence type="ECO:0000256" key="6">
    <source>
        <dbReference type="ARBA" id="ARBA00022621"/>
    </source>
</evidence>
<dbReference type="SUPFAM" id="SSF52343">
    <property type="entry name" value="Ferredoxin reductase-like, C-terminal NADP-linked domain"/>
    <property type="match status" value="1"/>
</dbReference>
<dbReference type="Proteomes" id="UP000646877">
    <property type="component" value="Unassembled WGS sequence"/>
</dbReference>
<evidence type="ECO:0000256" key="12">
    <source>
        <dbReference type="ARBA" id="ARBA00034078"/>
    </source>
</evidence>
<comment type="function">
    <text evidence="11">Is involved in NO detoxification in an aerobic process, termed nitric oxide dioxygenase (NOD) reaction that utilizes O(2) and NAD(P)H to convert NO to nitrate, which protects the bacterium from various noxious nitrogen compounds. Therefore, plays a central role in the inducible response to nitrosative stress.</text>
</comment>
<evidence type="ECO:0000313" key="21">
    <source>
        <dbReference type="Proteomes" id="UP001304419"/>
    </source>
</evidence>
<keyword evidence="7" id="KW-0479">Metal-binding</keyword>
<comment type="catalytic activity">
    <reaction evidence="13">
        <text>2 nitric oxide + NADH + 2 O2 = 2 nitrate + NAD(+) + H(+)</text>
        <dbReference type="Rhea" id="RHEA:19469"/>
        <dbReference type="ChEBI" id="CHEBI:15378"/>
        <dbReference type="ChEBI" id="CHEBI:15379"/>
        <dbReference type="ChEBI" id="CHEBI:16480"/>
        <dbReference type="ChEBI" id="CHEBI:17632"/>
        <dbReference type="ChEBI" id="CHEBI:57540"/>
        <dbReference type="ChEBI" id="CHEBI:57945"/>
        <dbReference type="EC" id="1.14.12.17"/>
    </reaction>
</comment>
<comment type="similarity">
    <text evidence="15">Belongs to the globin family.</text>
</comment>
<dbReference type="Pfam" id="PF00970">
    <property type="entry name" value="FAD_binding_6"/>
    <property type="match status" value="1"/>
</dbReference>
<dbReference type="GO" id="GO:0020037">
    <property type="term" value="F:heme binding"/>
    <property type="evidence" value="ECO:0007669"/>
    <property type="project" value="InterPro"/>
</dbReference>
<feature type="domain" description="Globin" evidence="16">
    <location>
        <begin position="1"/>
        <end position="138"/>
    </location>
</feature>
<evidence type="ECO:0000256" key="1">
    <source>
        <dbReference type="ARBA" id="ARBA00001970"/>
    </source>
</evidence>
<dbReference type="SUPFAM" id="SSF63380">
    <property type="entry name" value="Riboflavin synthase domain-like"/>
    <property type="match status" value="1"/>
</dbReference>
<evidence type="ECO:0000259" key="17">
    <source>
        <dbReference type="PROSITE" id="PS51384"/>
    </source>
</evidence>
<evidence type="ECO:0000313" key="19">
    <source>
        <dbReference type="EMBL" id="WOX31127.1"/>
    </source>
</evidence>
<evidence type="ECO:0000313" key="18">
    <source>
        <dbReference type="EMBL" id="NLR22691.1"/>
    </source>
</evidence>
<dbReference type="PANTHER" id="PTHR43396:SF3">
    <property type="entry name" value="FLAVOHEMOPROTEIN"/>
    <property type="match status" value="1"/>
</dbReference>
<dbReference type="Proteomes" id="UP001304419">
    <property type="component" value="Chromosome 2"/>
</dbReference>
<dbReference type="GO" id="GO:0008941">
    <property type="term" value="F:nitric oxide dioxygenase NAD(P)H activity"/>
    <property type="evidence" value="ECO:0007669"/>
    <property type="project" value="UniProtKB-EC"/>
</dbReference>
<dbReference type="PROSITE" id="PS01033">
    <property type="entry name" value="GLOBIN"/>
    <property type="match status" value="1"/>
</dbReference>
<keyword evidence="18" id="KW-0560">Oxidoreductase</keyword>
<dbReference type="Gene3D" id="3.40.50.80">
    <property type="entry name" value="Nucleotide-binding domain of ferredoxin-NADP reductase (FNR) module"/>
    <property type="match status" value="1"/>
</dbReference>
<gene>
    <name evidence="18" type="primary">hmpA</name>
    <name evidence="18" type="ORF">F9Y85_15560</name>
    <name evidence="19" type="ORF">R5H13_19470</name>
</gene>
<keyword evidence="10" id="KW-0520">NAD</keyword>
<dbReference type="GO" id="GO:0071949">
    <property type="term" value="F:FAD binding"/>
    <property type="evidence" value="ECO:0007669"/>
    <property type="project" value="TreeGrafter"/>
</dbReference>
<proteinExistence type="inferred from homology"/>
<protein>
    <recommendedName>
        <fullName evidence="3">nitric oxide dioxygenase</fullName>
        <ecNumber evidence="3">1.14.12.17</ecNumber>
    </recommendedName>
</protein>
<keyword evidence="15" id="KW-0813">Transport</keyword>
<evidence type="ECO:0000256" key="7">
    <source>
        <dbReference type="ARBA" id="ARBA00022723"/>
    </source>
</evidence>
<keyword evidence="8" id="KW-0521">NADP</keyword>
<dbReference type="InterPro" id="IPR039261">
    <property type="entry name" value="FNR_nucleotide-bd"/>
</dbReference>
<organism evidence="18 20">
    <name type="scientific">Pseudoalteromonas maricaloris</name>
    <dbReference type="NCBI Taxonomy" id="184924"/>
    <lineage>
        <taxon>Bacteria</taxon>
        <taxon>Pseudomonadati</taxon>
        <taxon>Pseudomonadota</taxon>
        <taxon>Gammaproteobacteria</taxon>
        <taxon>Alteromonadales</taxon>
        <taxon>Pseudoalteromonadaceae</taxon>
        <taxon>Pseudoalteromonas</taxon>
    </lineage>
</organism>
<keyword evidence="6 15" id="KW-0561">Oxygen transport</keyword>
<comment type="cofactor">
    <cofactor evidence="12">
        <name>[2Fe-2S] cluster</name>
        <dbReference type="ChEBI" id="CHEBI:190135"/>
    </cofactor>
</comment>
<dbReference type="PRINTS" id="PR00409">
    <property type="entry name" value="PHDIOXRDTASE"/>
</dbReference>
<dbReference type="EC" id="1.14.12.17" evidence="3"/>
<dbReference type="GO" id="GO:0009636">
    <property type="term" value="P:response to toxic substance"/>
    <property type="evidence" value="ECO:0007669"/>
    <property type="project" value="UniProtKB-KW"/>
</dbReference>
<dbReference type="SUPFAM" id="SSF46458">
    <property type="entry name" value="Globin-like"/>
    <property type="match status" value="1"/>
</dbReference>
<dbReference type="InterPro" id="IPR001433">
    <property type="entry name" value="OxRdtase_FAD/NAD-bd"/>
</dbReference>
<dbReference type="EMBL" id="WEIA01000010">
    <property type="protein sequence ID" value="NLR22691.1"/>
    <property type="molecule type" value="Genomic_DNA"/>
</dbReference>
<evidence type="ECO:0000256" key="11">
    <source>
        <dbReference type="ARBA" id="ARBA00025094"/>
    </source>
</evidence>
<dbReference type="InterPro" id="IPR017938">
    <property type="entry name" value="Riboflavin_synthase-like_b-brl"/>
</dbReference>
<evidence type="ECO:0000256" key="9">
    <source>
        <dbReference type="ARBA" id="ARBA00023004"/>
    </source>
</evidence>
<dbReference type="InterPro" id="IPR012292">
    <property type="entry name" value="Globin/Proto"/>
</dbReference>
<sequence length="389" mass="43214">MLTNNTIELVKQSAPLLAQVGPEITAKFYHSMFNQHPELKGVFNQSHQASGKQPLALFAALAAYANYIDQPEVLSDAILRINHKHVSLGILPEQYAIVGRHLIATLKAEFSEQFTDEIEQAWLSAYQFLADLFITAEHGLYQTALEQQGGWQGTREFTIEKVISNTENIKSFYLKPVDGKALPHYQAGQFVSVFVPKEVAGFQQIRQYSLSVAPNGSYLRISTKHDGAVSQYLHTLKAGDTLKLTPPAGDFVRQHTASPKVYISAGVGITPMLCMLGVHSQHSPEVEAHFLHANKTHSDLGFNQEINELGSNIRDFNVVTWLESEADGTHSGLMDINAIKDTLPLTDGEFYLCGPVAFMRFIKTQLMNASVQAEQIFYEVFGPHENLPN</sequence>
<evidence type="ECO:0000256" key="4">
    <source>
        <dbReference type="ARBA" id="ARBA00022575"/>
    </source>
</evidence>
<dbReference type="InterPro" id="IPR000971">
    <property type="entry name" value="Globin"/>
</dbReference>
<dbReference type="Pfam" id="PF00042">
    <property type="entry name" value="Globin"/>
    <property type="match status" value="1"/>
</dbReference>